<dbReference type="InterPro" id="IPR005809">
    <property type="entry name" value="Succ_CoA_ligase-like_bsu"/>
</dbReference>
<feature type="binding site" evidence="6">
    <location>
        <position position="218"/>
    </location>
    <ligand>
        <name>Mg(2+)</name>
        <dbReference type="ChEBI" id="CHEBI:18420"/>
    </ligand>
</feature>
<dbReference type="InterPro" id="IPR011761">
    <property type="entry name" value="ATP-grasp"/>
</dbReference>
<dbReference type="Pfam" id="PF08442">
    <property type="entry name" value="ATP-grasp_2"/>
    <property type="match status" value="1"/>
</dbReference>
<dbReference type="InterPro" id="IPR013650">
    <property type="entry name" value="ATP-grasp_succ-CoA_synth-type"/>
</dbReference>
<feature type="binding site" evidence="6">
    <location>
        <begin position="326"/>
        <end position="328"/>
    </location>
    <ligand>
        <name>substrate</name>
        <note>ligand shared with subunit alpha</note>
    </ligand>
</feature>
<feature type="binding site" evidence="6">
    <location>
        <position position="51"/>
    </location>
    <ligand>
        <name>ATP</name>
        <dbReference type="ChEBI" id="CHEBI:30616"/>
    </ligand>
</feature>
<name>A0ABW4YC14_9GAMM</name>
<dbReference type="RefSeq" id="WP_386027849.1">
    <property type="nucleotide sequence ID" value="NZ_JBHUHX010000042.1"/>
</dbReference>
<dbReference type="SUPFAM" id="SSF52210">
    <property type="entry name" value="Succinyl-CoA synthetase domains"/>
    <property type="match status" value="1"/>
</dbReference>
<evidence type="ECO:0000256" key="4">
    <source>
        <dbReference type="ARBA" id="ARBA00022741"/>
    </source>
</evidence>
<evidence type="ECO:0000313" key="10">
    <source>
        <dbReference type="Proteomes" id="UP001597337"/>
    </source>
</evidence>
<comment type="cofactor">
    <cofactor evidence="6">
        <name>Mg(2+)</name>
        <dbReference type="ChEBI" id="CHEBI:18420"/>
    </cofactor>
    <text evidence="6">Binds 1 Mg(2+) ion per subunit.</text>
</comment>
<keyword evidence="3 6" id="KW-0479">Metal-binding</keyword>
<feature type="binding site" evidence="6">
    <location>
        <position position="112"/>
    </location>
    <ligand>
        <name>ATP</name>
        <dbReference type="ChEBI" id="CHEBI:30616"/>
    </ligand>
</feature>
<keyword evidence="6 7" id="KW-0067">ATP-binding</keyword>
<organism evidence="9 10">
    <name type="scientific">Thiorhodococcus fuscus</name>
    <dbReference type="NCBI Taxonomy" id="527200"/>
    <lineage>
        <taxon>Bacteria</taxon>
        <taxon>Pseudomonadati</taxon>
        <taxon>Pseudomonadota</taxon>
        <taxon>Gammaproteobacteria</taxon>
        <taxon>Chromatiales</taxon>
        <taxon>Chromatiaceae</taxon>
        <taxon>Thiorhodococcus</taxon>
    </lineage>
</organism>
<comment type="similarity">
    <text evidence="6">Belongs to the succinate/malate CoA ligase beta subunit family.</text>
</comment>
<keyword evidence="5 6" id="KW-0460">Magnesium</keyword>
<dbReference type="EMBL" id="JBHUHX010000042">
    <property type="protein sequence ID" value="MFD2113128.1"/>
    <property type="molecule type" value="Genomic_DNA"/>
</dbReference>
<feature type="domain" description="ATP-grasp" evidence="8">
    <location>
        <begin position="14"/>
        <end position="232"/>
    </location>
</feature>
<dbReference type="InterPro" id="IPR017866">
    <property type="entry name" value="Succ-CoA_synthase_bsu_CS"/>
</dbReference>
<dbReference type="Gene3D" id="3.40.50.261">
    <property type="entry name" value="Succinyl-CoA synthetase domains"/>
    <property type="match status" value="1"/>
</dbReference>
<keyword evidence="10" id="KW-1185">Reference proteome</keyword>
<comment type="pathway">
    <text evidence="6">Carbohydrate metabolism; tricarboxylic acid cycle; succinate from succinyl-CoA (ligase route): step 1/1.</text>
</comment>
<dbReference type="HAMAP" id="MF_00558">
    <property type="entry name" value="Succ_CoA_beta"/>
    <property type="match status" value="1"/>
</dbReference>
<protein>
    <recommendedName>
        <fullName evidence="6">Succinate--CoA ligase [ADP-forming] subunit beta</fullName>
        <ecNumber evidence="6">6.2.1.5</ecNumber>
    </recommendedName>
    <alternativeName>
        <fullName evidence="6">Succinyl-CoA synthetase subunit beta</fullName>
        <shortName evidence="6">SCS-beta</shortName>
    </alternativeName>
</protein>
<gene>
    <name evidence="6 9" type="primary">sucC</name>
    <name evidence="9" type="ORF">ACFSJC_14850</name>
</gene>
<dbReference type="Gene3D" id="3.30.470.20">
    <property type="entry name" value="ATP-grasp fold, B domain"/>
    <property type="match status" value="1"/>
</dbReference>
<comment type="catalytic activity">
    <reaction evidence="6">
        <text>succinate + ATP + CoA = succinyl-CoA + ADP + phosphate</text>
        <dbReference type="Rhea" id="RHEA:17661"/>
        <dbReference type="ChEBI" id="CHEBI:30031"/>
        <dbReference type="ChEBI" id="CHEBI:30616"/>
        <dbReference type="ChEBI" id="CHEBI:43474"/>
        <dbReference type="ChEBI" id="CHEBI:57287"/>
        <dbReference type="ChEBI" id="CHEBI:57292"/>
        <dbReference type="ChEBI" id="CHEBI:456216"/>
        <dbReference type="EC" id="6.2.1.5"/>
    </reaction>
</comment>
<dbReference type="Pfam" id="PF00549">
    <property type="entry name" value="Ligase_CoA"/>
    <property type="match status" value="1"/>
</dbReference>
<evidence type="ECO:0000256" key="1">
    <source>
        <dbReference type="ARBA" id="ARBA00022532"/>
    </source>
</evidence>
<feature type="binding site" evidence="6">
    <location>
        <position position="107"/>
    </location>
    <ligand>
        <name>ATP</name>
        <dbReference type="ChEBI" id="CHEBI:30616"/>
    </ligand>
</feature>
<dbReference type="GO" id="GO:0004775">
    <property type="term" value="F:succinate-CoA ligase (ADP-forming) activity"/>
    <property type="evidence" value="ECO:0007669"/>
    <property type="project" value="UniProtKB-EC"/>
</dbReference>
<reference evidence="10" key="1">
    <citation type="journal article" date="2019" name="Int. J. Syst. Evol. Microbiol.">
        <title>The Global Catalogue of Microorganisms (GCM) 10K type strain sequencing project: providing services to taxonomists for standard genome sequencing and annotation.</title>
        <authorList>
            <consortium name="The Broad Institute Genomics Platform"/>
            <consortium name="The Broad Institute Genome Sequencing Center for Infectious Disease"/>
            <person name="Wu L."/>
            <person name="Ma J."/>
        </authorList>
    </citation>
    <scope>NUCLEOTIDE SEQUENCE [LARGE SCALE GENOMIC DNA]</scope>
    <source>
        <strain evidence="10">KACC 12597</strain>
    </source>
</reference>
<evidence type="ECO:0000259" key="8">
    <source>
        <dbReference type="PROSITE" id="PS50975"/>
    </source>
</evidence>
<dbReference type="SUPFAM" id="SSF56059">
    <property type="entry name" value="Glutathione synthetase ATP-binding domain-like"/>
    <property type="match status" value="1"/>
</dbReference>
<feature type="binding site" evidence="6">
    <location>
        <position position="104"/>
    </location>
    <ligand>
        <name>ATP</name>
        <dbReference type="ChEBI" id="CHEBI:30616"/>
    </ligand>
</feature>
<evidence type="ECO:0000256" key="6">
    <source>
        <dbReference type="HAMAP-Rule" id="MF_00558"/>
    </source>
</evidence>
<dbReference type="NCBIfam" id="TIGR01016">
    <property type="entry name" value="sucCoAbeta"/>
    <property type="match status" value="1"/>
</dbReference>
<evidence type="ECO:0000256" key="3">
    <source>
        <dbReference type="ARBA" id="ARBA00022723"/>
    </source>
</evidence>
<sequence length="399" mass="41798">MSGKRMNLHEYQAKDLFRSYRIPVPAGLLAQTPEEAVAAVDRLGGARWVVKAQVHAGGRGKVGGVIVANDVSEVASAAHRLLGSSLVTHQSGAAGLPVGHLLVEEPTAIARELYLGLLVDRSTERLLFMASASGGMDIETVAAETPERIFFARVHPAVGLQPYQVRRLGFGLGLEGAQIKALGALMDGLYRLFNDCDASLVEINPLVVTTDGDLVALDAKVNLDDNALYRQVELARLRDPAQEDPRESEARAYELNYISLDGNIGCMVNGAGLAMATMDLVKLHGGAPANFLDVGGGATAARVAEAFKLILSDPKVEAVLVNIFGGIVRCDLIAEGIIQAVREVHVEIPLVVRLEGTNAARGLDMLAGSGLAVATASSLSEAADKAVAAAARGSVEGSV</sequence>
<comment type="caution">
    <text evidence="9">The sequence shown here is derived from an EMBL/GenBank/DDBJ whole genome shotgun (WGS) entry which is preliminary data.</text>
</comment>
<keyword evidence="2 6" id="KW-0436">Ligase</keyword>
<dbReference type="NCBIfam" id="NF001913">
    <property type="entry name" value="PRK00696.1"/>
    <property type="match status" value="1"/>
</dbReference>
<feature type="binding site" evidence="6">
    <location>
        <position position="269"/>
    </location>
    <ligand>
        <name>substrate</name>
        <note>ligand shared with subunit alpha</note>
    </ligand>
</feature>
<feature type="binding site" evidence="6">
    <location>
        <position position="204"/>
    </location>
    <ligand>
        <name>Mg(2+)</name>
        <dbReference type="ChEBI" id="CHEBI:18420"/>
    </ligand>
</feature>
<keyword evidence="1 6" id="KW-0816">Tricarboxylic acid cycle</keyword>
<feature type="binding site" evidence="6">
    <location>
        <begin position="58"/>
        <end position="60"/>
    </location>
    <ligand>
        <name>ATP</name>
        <dbReference type="ChEBI" id="CHEBI:30616"/>
    </ligand>
</feature>
<evidence type="ECO:0000256" key="5">
    <source>
        <dbReference type="ARBA" id="ARBA00022842"/>
    </source>
</evidence>
<dbReference type="InterPro" id="IPR005811">
    <property type="entry name" value="SUCC_ACL_C"/>
</dbReference>
<evidence type="ECO:0000313" key="9">
    <source>
        <dbReference type="EMBL" id="MFD2113128.1"/>
    </source>
</evidence>
<dbReference type="Gene3D" id="3.30.1490.20">
    <property type="entry name" value="ATP-grasp fold, A domain"/>
    <property type="match status" value="1"/>
</dbReference>
<dbReference type="InterPro" id="IPR013815">
    <property type="entry name" value="ATP_grasp_subdomain_1"/>
</dbReference>
<keyword evidence="4 6" id="KW-0547">Nucleotide-binding</keyword>
<dbReference type="InterPro" id="IPR016102">
    <property type="entry name" value="Succinyl-CoA_synth-like"/>
</dbReference>
<dbReference type="PROSITE" id="PS01217">
    <property type="entry name" value="SUCCINYL_COA_LIG_3"/>
    <property type="match status" value="1"/>
</dbReference>
<dbReference type="PANTHER" id="PTHR11815">
    <property type="entry name" value="SUCCINYL-COA SYNTHETASE BETA CHAIN"/>
    <property type="match status" value="1"/>
</dbReference>
<dbReference type="PIRSF" id="PIRSF001554">
    <property type="entry name" value="SucCS_beta"/>
    <property type="match status" value="1"/>
</dbReference>
<accession>A0ABW4YC14</accession>
<comment type="subunit">
    <text evidence="6">Heterotetramer of two alpha and two beta subunits.</text>
</comment>
<dbReference type="PANTHER" id="PTHR11815:SF10">
    <property type="entry name" value="SUCCINATE--COA LIGASE [GDP-FORMING] SUBUNIT BETA, MITOCHONDRIAL"/>
    <property type="match status" value="1"/>
</dbReference>
<proteinExistence type="inferred from homology"/>
<dbReference type="PROSITE" id="PS50975">
    <property type="entry name" value="ATP_GRASP"/>
    <property type="match status" value="1"/>
</dbReference>
<comment type="catalytic activity">
    <reaction evidence="6">
        <text>GTP + succinate + CoA = succinyl-CoA + GDP + phosphate</text>
        <dbReference type="Rhea" id="RHEA:22120"/>
        <dbReference type="ChEBI" id="CHEBI:30031"/>
        <dbReference type="ChEBI" id="CHEBI:37565"/>
        <dbReference type="ChEBI" id="CHEBI:43474"/>
        <dbReference type="ChEBI" id="CHEBI:57287"/>
        <dbReference type="ChEBI" id="CHEBI:57292"/>
        <dbReference type="ChEBI" id="CHEBI:58189"/>
    </reaction>
</comment>
<evidence type="ECO:0000256" key="2">
    <source>
        <dbReference type="ARBA" id="ARBA00022598"/>
    </source>
</evidence>
<comment type="function">
    <text evidence="6">Succinyl-CoA synthetase functions in the citric acid cycle (TCA), coupling the hydrolysis of succinyl-CoA to the synthesis of either ATP or GTP and thus represents the only step of substrate-level phosphorylation in the TCA. The beta subunit provides nucleotide specificity of the enzyme and binds the substrate succinate, while the binding sites for coenzyme A and phosphate are found in the alpha subunit.</text>
</comment>
<evidence type="ECO:0000256" key="7">
    <source>
        <dbReference type="PROSITE-ProRule" id="PRU00409"/>
    </source>
</evidence>
<dbReference type="Proteomes" id="UP001597337">
    <property type="component" value="Unassembled WGS sequence"/>
</dbReference>
<dbReference type="EC" id="6.2.1.5" evidence="6"/>